<reference evidence="2 3" key="1">
    <citation type="submission" date="2018-10" db="EMBL/GenBank/DDBJ databases">
        <title>Genomic Encyclopedia of Type Strains, Phase IV (KMG-IV): sequencing the most valuable type-strain genomes for metagenomic binning, comparative biology and taxonomic classification.</title>
        <authorList>
            <person name="Goeker M."/>
        </authorList>
    </citation>
    <scope>NUCLEOTIDE SEQUENCE [LARGE SCALE GENOMIC DNA]</scope>
    <source>
        <strain evidence="2 3">DSM 23800</strain>
    </source>
</reference>
<accession>A0A420XEH0</accession>
<dbReference type="Proteomes" id="UP000280099">
    <property type="component" value="Unassembled WGS sequence"/>
</dbReference>
<proteinExistence type="predicted"/>
<keyword evidence="1" id="KW-0732">Signal</keyword>
<dbReference type="AlphaFoldDB" id="A0A420XEH0"/>
<sequence length="52" mass="5331">MSYFIRLSIMIYCFSLSGCLVTTVVGGAVSAAGTVVGTAVDVVDTITPDITD</sequence>
<dbReference type="EMBL" id="RBJC01000012">
    <property type="protein sequence ID" value="RKR70497.1"/>
    <property type="molecule type" value="Genomic_DNA"/>
</dbReference>
<evidence type="ECO:0000313" key="3">
    <source>
        <dbReference type="Proteomes" id="UP000280099"/>
    </source>
</evidence>
<comment type="caution">
    <text evidence="2">The sequence shown here is derived from an EMBL/GenBank/DDBJ whole genome shotgun (WGS) entry which is preliminary data.</text>
</comment>
<feature type="chain" id="PRO_5019365109" description="Lipoprotein" evidence="1">
    <location>
        <begin position="32"/>
        <end position="52"/>
    </location>
</feature>
<keyword evidence="3" id="KW-1185">Reference proteome</keyword>
<evidence type="ECO:0000313" key="2">
    <source>
        <dbReference type="EMBL" id="RKR70497.1"/>
    </source>
</evidence>
<dbReference type="PROSITE" id="PS51257">
    <property type="entry name" value="PROKAR_LIPOPROTEIN"/>
    <property type="match status" value="1"/>
</dbReference>
<evidence type="ECO:0008006" key="4">
    <source>
        <dbReference type="Google" id="ProtNLM"/>
    </source>
</evidence>
<gene>
    <name evidence="2" type="ORF">DES31_1941</name>
</gene>
<protein>
    <recommendedName>
        <fullName evidence="4">Lipoprotein</fullName>
    </recommendedName>
</protein>
<feature type="signal peptide" evidence="1">
    <location>
        <begin position="1"/>
        <end position="31"/>
    </location>
</feature>
<evidence type="ECO:0000256" key="1">
    <source>
        <dbReference type="SAM" id="SignalP"/>
    </source>
</evidence>
<name>A0A420XEH0_9PAST</name>
<organism evidence="2 3">
    <name type="scientific">Otariodibacter oris</name>
    <dbReference type="NCBI Taxonomy" id="1032623"/>
    <lineage>
        <taxon>Bacteria</taxon>
        <taxon>Pseudomonadati</taxon>
        <taxon>Pseudomonadota</taxon>
        <taxon>Gammaproteobacteria</taxon>
        <taxon>Pasteurellales</taxon>
        <taxon>Pasteurellaceae</taxon>
        <taxon>Otariodibacter</taxon>
    </lineage>
</organism>
<dbReference type="RefSeq" id="WP_170143770.1">
    <property type="nucleotide sequence ID" value="NZ_CP016604.1"/>
</dbReference>